<dbReference type="InterPro" id="IPR005225">
    <property type="entry name" value="Small_GTP-bd"/>
</dbReference>
<dbReference type="EMBL" id="JANTQA010000012">
    <property type="protein sequence ID" value="KAJ3449207.1"/>
    <property type="molecule type" value="Genomic_DNA"/>
</dbReference>
<feature type="compositionally biased region" description="Basic and acidic residues" evidence="4">
    <location>
        <begin position="510"/>
        <end position="520"/>
    </location>
</feature>
<dbReference type="InterPro" id="IPR011333">
    <property type="entry name" value="SKP1/BTB/POZ_sf"/>
</dbReference>
<dbReference type="Pfam" id="PF00651">
    <property type="entry name" value="BTB"/>
    <property type="match status" value="1"/>
</dbReference>
<dbReference type="SMART" id="SM00173">
    <property type="entry name" value="RAS"/>
    <property type="match status" value="1"/>
</dbReference>
<dbReference type="SUPFAM" id="SSF54695">
    <property type="entry name" value="POZ domain"/>
    <property type="match status" value="1"/>
</dbReference>
<dbReference type="InterPro" id="IPR000210">
    <property type="entry name" value="BTB/POZ_dom"/>
</dbReference>
<dbReference type="AlphaFoldDB" id="A0AAV8A903"/>
<dbReference type="CDD" id="cd18186">
    <property type="entry name" value="BTB_POZ_ZBTB_KLHL-like"/>
    <property type="match status" value="1"/>
</dbReference>
<feature type="compositionally biased region" description="Basic and acidic residues" evidence="4">
    <location>
        <begin position="292"/>
        <end position="307"/>
    </location>
</feature>
<evidence type="ECO:0000256" key="4">
    <source>
        <dbReference type="SAM" id="MobiDB-lite"/>
    </source>
</evidence>
<dbReference type="SMART" id="SM00174">
    <property type="entry name" value="RHO"/>
    <property type="match status" value="1"/>
</dbReference>
<dbReference type="Pfam" id="PF00071">
    <property type="entry name" value="Ras"/>
    <property type="match status" value="1"/>
</dbReference>
<gene>
    <name evidence="6" type="ORF">M0812_05352</name>
</gene>
<dbReference type="PROSITE" id="PS51421">
    <property type="entry name" value="RAS"/>
    <property type="match status" value="1"/>
</dbReference>
<evidence type="ECO:0000259" key="5">
    <source>
        <dbReference type="PROSITE" id="PS50097"/>
    </source>
</evidence>
<dbReference type="SMART" id="SM00175">
    <property type="entry name" value="RAB"/>
    <property type="match status" value="1"/>
</dbReference>
<evidence type="ECO:0000256" key="2">
    <source>
        <dbReference type="ARBA" id="ARBA00022741"/>
    </source>
</evidence>
<dbReference type="GO" id="GO:0007264">
    <property type="term" value="P:small GTPase-mediated signal transduction"/>
    <property type="evidence" value="ECO:0007669"/>
    <property type="project" value="InterPro"/>
</dbReference>
<dbReference type="Proteomes" id="UP001146793">
    <property type="component" value="Unassembled WGS sequence"/>
</dbReference>
<evidence type="ECO:0000313" key="6">
    <source>
        <dbReference type="EMBL" id="KAJ3449207.1"/>
    </source>
</evidence>
<comment type="caution">
    <text evidence="6">The sequence shown here is derived from an EMBL/GenBank/DDBJ whole genome shotgun (WGS) entry which is preliminary data.</text>
</comment>
<dbReference type="PROSITE" id="PS51419">
    <property type="entry name" value="RAB"/>
    <property type="match status" value="1"/>
</dbReference>
<dbReference type="FunFam" id="3.40.50.300:FF:001179">
    <property type="entry name" value="Rho family GTPase"/>
    <property type="match status" value="1"/>
</dbReference>
<feature type="region of interest" description="Disordered" evidence="4">
    <location>
        <begin position="510"/>
        <end position="532"/>
    </location>
</feature>
<dbReference type="NCBIfam" id="TIGR00231">
    <property type="entry name" value="small_GTP"/>
    <property type="match status" value="1"/>
</dbReference>
<feature type="compositionally biased region" description="Basic residues" evidence="4">
    <location>
        <begin position="521"/>
        <end position="532"/>
    </location>
</feature>
<dbReference type="InterPro" id="IPR003578">
    <property type="entry name" value="Small_GTPase_Rho"/>
</dbReference>
<protein>
    <submittedName>
        <fullName evidence="6">Gtp-binding protein rho5</fullName>
    </submittedName>
</protein>
<feature type="compositionally biased region" description="Basic residues" evidence="4">
    <location>
        <begin position="308"/>
        <end position="318"/>
    </location>
</feature>
<evidence type="ECO:0000256" key="1">
    <source>
        <dbReference type="ARBA" id="ARBA00010142"/>
    </source>
</evidence>
<proteinExistence type="inferred from homology"/>
<comment type="similarity">
    <text evidence="1">Belongs to the small GTPase superfamily. Rho family.</text>
</comment>
<dbReference type="GO" id="GO:0003924">
    <property type="term" value="F:GTPase activity"/>
    <property type="evidence" value="ECO:0007669"/>
    <property type="project" value="InterPro"/>
</dbReference>
<dbReference type="SUPFAM" id="SSF52540">
    <property type="entry name" value="P-loop containing nucleoside triphosphate hydrolases"/>
    <property type="match status" value="1"/>
</dbReference>
<accession>A0AAV8A903</accession>
<feature type="region of interest" description="Disordered" evidence="4">
    <location>
        <begin position="278"/>
        <end position="323"/>
    </location>
</feature>
<evidence type="ECO:0000313" key="7">
    <source>
        <dbReference type="Proteomes" id="UP001146793"/>
    </source>
</evidence>
<dbReference type="PROSITE" id="PS51420">
    <property type="entry name" value="RHO"/>
    <property type="match status" value="1"/>
</dbReference>
<dbReference type="GO" id="GO:0005525">
    <property type="term" value="F:GTP binding"/>
    <property type="evidence" value="ECO:0007669"/>
    <property type="project" value="UniProtKB-KW"/>
</dbReference>
<dbReference type="SMART" id="SM00225">
    <property type="entry name" value="BTB"/>
    <property type="match status" value="2"/>
</dbReference>
<keyword evidence="3" id="KW-0342">GTP-binding</keyword>
<organism evidence="6 7">
    <name type="scientific">Anaeramoeba flamelloides</name>
    <dbReference type="NCBI Taxonomy" id="1746091"/>
    <lineage>
        <taxon>Eukaryota</taxon>
        <taxon>Metamonada</taxon>
        <taxon>Anaeramoebidae</taxon>
        <taxon>Anaeramoeba</taxon>
    </lineage>
</organism>
<dbReference type="PANTHER" id="PTHR24072">
    <property type="entry name" value="RHO FAMILY GTPASE"/>
    <property type="match status" value="1"/>
</dbReference>
<dbReference type="PROSITE" id="PS50097">
    <property type="entry name" value="BTB"/>
    <property type="match status" value="2"/>
</dbReference>
<sequence>MKNVKFVQVGDGGVGKTCYFTRYARDSFPTEYIPTIFDGYSTNVMVDGEPINVGFWDTAGQEDYDRLRPLSYPETDIFMVSFDVSNRDSFENVRTKWEPEIRLHCPNAPMLLVGLKTDLRDDQQTREIFKQENKFFVSPEEGKVMSSQIGACGYTECSALNGEGVKEVLEIALDILFMADRKKTKKKKKKSGWFGKKTQSECFDTVTALEKNKFSLSLQQDFVSLLSIDTTDPNEIRNWNYYGADVQFFWNDLSESDLSSSEMTTSSSSGIEIKNGAVANSEDESQPQQENKQNKEDQVNSIDDQKHMQKKKTKKQNQRQKQNDITHCVNAHKFILMAKSPIFQLLFEKKITKKAREIGLKYMGEHRFQITNISFSAFVRFLKYIYCEKIEMLLSLSADELFDLEQLSDSFQMPNLKKVIKLTLENFQTQDENEITKNTNKTKEIYYTEGKQLQDIVSNYYDSNKNNDLEIIFQNPNNHKKTSPSLFTSKSLLIARTKYFKKFFNEQQEQEEKQQKGGEGKKKKKKKKKKNNTRSKFILTKFNHRIFTDFLFFLRSNKIVFKNYDHLMQLLKISVLLGQESLNIVCQISICEKFMEELSTSKLALLYLKLKKMNLIDLSELCLNLLAYQSHKTLNTKVYKKKFSKEDQELFSNMQTTKGKFQQKYRLFQRSIVNKSDIFKYKYAWM</sequence>
<dbReference type="Gene3D" id="3.40.50.300">
    <property type="entry name" value="P-loop containing nucleotide triphosphate hydrolases"/>
    <property type="match status" value="1"/>
</dbReference>
<dbReference type="InterPro" id="IPR027417">
    <property type="entry name" value="P-loop_NTPase"/>
</dbReference>
<feature type="domain" description="BTB" evidence="5">
    <location>
        <begin position="467"/>
        <end position="563"/>
    </location>
</feature>
<keyword evidence="2" id="KW-0547">Nucleotide-binding</keyword>
<dbReference type="Gene3D" id="3.30.710.10">
    <property type="entry name" value="Potassium Channel Kv1.1, Chain A"/>
    <property type="match status" value="2"/>
</dbReference>
<dbReference type="PRINTS" id="PR00449">
    <property type="entry name" value="RASTRNSFRMNG"/>
</dbReference>
<reference evidence="6" key="1">
    <citation type="submission" date="2022-08" db="EMBL/GenBank/DDBJ databases">
        <title>Novel sulphate-reducing endosymbionts in the free-living metamonad Anaeramoeba.</title>
        <authorList>
            <person name="Jerlstrom-Hultqvist J."/>
            <person name="Cepicka I."/>
            <person name="Gallot-Lavallee L."/>
            <person name="Salas-Leiva D."/>
            <person name="Curtis B.A."/>
            <person name="Zahonova K."/>
            <person name="Pipaliya S."/>
            <person name="Dacks J."/>
            <person name="Roger A.J."/>
        </authorList>
    </citation>
    <scope>NUCLEOTIDE SEQUENCE</scope>
    <source>
        <strain evidence="6">Busselton2</strain>
    </source>
</reference>
<evidence type="ECO:0000256" key="3">
    <source>
        <dbReference type="ARBA" id="ARBA00023134"/>
    </source>
</evidence>
<feature type="domain" description="BTB" evidence="5">
    <location>
        <begin position="329"/>
        <end position="394"/>
    </location>
</feature>
<name>A0AAV8A903_9EUKA</name>
<dbReference type="SMART" id="SM00176">
    <property type="entry name" value="RAN"/>
    <property type="match status" value="1"/>
</dbReference>
<dbReference type="InterPro" id="IPR001806">
    <property type="entry name" value="Small_GTPase"/>
</dbReference>
<dbReference type="CDD" id="cd00157">
    <property type="entry name" value="Rho"/>
    <property type="match status" value="1"/>
</dbReference>